<organism evidence="2">
    <name type="scientific">Ignisphaera aggregans</name>
    <dbReference type="NCBI Taxonomy" id="334771"/>
    <lineage>
        <taxon>Archaea</taxon>
        <taxon>Thermoproteota</taxon>
        <taxon>Thermoprotei</taxon>
        <taxon>Desulfurococcales</taxon>
        <taxon>Desulfurococcaceae</taxon>
        <taxon>Ignisphaera</taxon>
    </lineage>
</organism>
<feature type="transmembrane region" description="Helical" evidence="1">
    <location>
        <begin position="6"/>
        <end position="31"/>
    </location>
</feature>
<keyword evidence="1" id="KW-1133">Transmembrane helix</keyword>
<accession>A0A7J2U4M1</accession>
<proteinExistence type="predicted"/>
<protein>
    <recommendedName>
        <fullName evidence="3">Sodium:proton antiporter</fullName>
    </recommendedName>
</protein>
<feature type="transmembrane region" description="Helical" evidence="1">
    <location>
        <begin position="102"/>
        <end position="122"/>
    </location>
</feature>
<reference evidence="2" key="1">
    <citation type="journal article" date="2020" name="mSystems">
        <title>Genome- and Community-Level Interaction Insights into Carbon Utilization and Element Cycling Functions of Hydrothermarchaeota in Hydrothermal Sediment.</title>
        <authorList>
            <person name="Zhou Z."/>
            <person name="Liu Y."/>
            <person name="Xu W."/>
            <person name="Pan J."/>
            <person name="Luo Z.H."/>
            <person name="Li M."/>
        </authorList>
    </citation>
    <scope>NUCLEOTIDE SEQUENCE [LARGE SCALE GENOMIC DNA]</scope>
    <source>
        <strain evidence="2">SpSt-125</strain>
    </source>
</reference>
<sequence>MALTIILNPITLMLLTSSFIAILIALITIIFKAVAKKEGSMSEDAIVMYIGGEHESILTLKFPSSDALYWAVLKRVFRNVYNYLINSLHTGNVLDWLRYMSMWYGFLMTLAIMVSILVVLYGW</sequence>
<dbReference type="EMBL" id="DSEU01000040">
    <property type="protein sequence ID" value="HEM67142.1"/>
    <property type="molecule type" value="Genomic_DNA"/>
</dbReference>
<dbReference type="AlphaFoldDB" id="A0A7J2U4M1"/>
<name>A0A7J2U4M1_9CREN</name>
<keyword evidence="1" id="KW-0472">Membrane</keyword>
<evidence type="ECO:0008006" key="3">
    <source>
        <dbReference type="Google" id="ProtNLM"/>
    </source>
</evidence>
<evidence type="ECO:0000313" key="2">
    <source>
        <dbReference type="EMBL" id="HEM67142.1"/>
    </source>
</evidence>
<gene>
    <name evidence="2" type="ORF">ENO26_06210</name>
</gene>
<keyword evidence="1" id="KW-0812">Transmembrane</keyword>
<evidence type="ECO:0000256" key="1">
    <source>
        <dbReference type="SAM" id="Phobius"/>
    </source>
</evidence>
<comment type="caution">
    <text evidence="2">The sequence shown here is derived from an EMBL/GenBank/DDBJ whole genome shotgun (WGS) entry which is preliminary data.</text>
</comment>